<reference evidence="3 4" key="1">
    <citation type="journal article" date="2019" name="Nat. Ecol. Evol.">
        <title>Megaphylogeny resolves global patterns of mushroom evolution.</title>
        <authorList>
            <person name="Varga T."/>
            <person name="Krizsan K."/>
            <person name="Foldi C."/>
            <person name="Dima B."/>
            <person name="Sanchez-Garcia M."/>
            <person name="Sanchez-Ramirez S."/>
            <person name="Szollosi G.J."/>
            <person name="Szarkandi J.G."/>
            <person name="Papp V."/>
            <person name="Albert L."/>
            <person name="Andreopoulos W."/>
            <person name="Angelini C."/>
            <person name="Antonin V."/>
            <person name="Barry K.W."/>
            <person name="Bougher N.L."/>
            <person name="Buchanan P."/>
            <person name="Buyck B."/>
            <person name="Bense V."/>
            <person name="Catcheside P."/>
            <person name="Chovatia M."/>
            <person name="Cooper J."/>
            <person name="Damon W."/>
            <person name="Desjardin D."/>
            <person name="Finy P."/>
            <person name="Geml J."/>
            <person name="Haridas S."/>
            <person name="Hughes K."/>
            <person name="Justo A."/>
            <person name="Karasinski D."/>
            <person name="Kautmanova I."/>
            <person name="Kiss B."/>
            <person name="Kocsube S."/>
            <person name="Kotiranta H."/>
            <person name="LaButti K.M."/>
            <person name="Lechner B.E."/>
            <person name="Liimatainen K."/>
            <person name="Lipzen A."/>
            <person name="Lukacs Z."/>
            <person name="Mihaltcheva S."/>
            <person name="Morgado L.N."/>
            <person name="Niskanen T."/>
            <person name="Noordeloos M.E."/>
            <person name="Ohm R.A."/>
            <person name="Ortiz-Santana B."/>
            <person name="Ovrebo C."/>
            <person name="Racz N."/>
            <person name="Riley R."/>
            <person name="Savchenko A."/>
            <person name="Shiryaev A."/>
            <person name="Soop K."/>
            <person name="Spirin V."/>
            <person name="Szebenyi C."/>
            <person name="Tomsovsky M."/>
            <person name="Tulloss R.E."/>
            <person name="Uehling J."/>
            <person name="Grigoriev I.V."/>
            <person name="Vagvolgyi C."/>
            <person name="Papp T."/>
            <person name="Martin F.M."/>
            <person name="Miettinen O."/>
            <person name="Hibbett D.S."/>
            <person name="Nagy L.G."/>
        </authorList>
    </citation>
    <scope>NUCLEOTIDE SEQUENCE [LARGE SCALE GENOMIC DNA]</scope>
    <source>
        <strain evidence="3 4">CBS 962.96</strain>
    </source>
</reference>
<organism evidence="3 4">
    <name type="scientific">Dendrothele bispora (strain CBS 962.96)</name>
    <dbReference type="NCBI Taxonomy" id="1314807"/>
    <lineage>
        <taxon>Eukaryota</taxon>
        <taxon>Fungi</taxon>
        <taxon>Dikarya</taxon>
        <taxon>Basidiomycota</taxon>
        <taxon>Agaricomycotina</taxon>
        <taxon>Agaricomycetes</taxon>
        <taxon>Agaricomycetidae</taxon>
        <taxon>Agaricales</taxon>
        <taxon>Agaricales incertae sedis</taxon>
        <taxon>Dendrothele</taxon>
    </lineage>
</organism>
<keyword evidence="2" id="KW-1133">Transmembrane helix</keyword>
<evidence type="ECO:0000256" key="1">
    <source>
        <dbReference type="SAM" id="MobiDB-lite"/>
    </source>
</evidence>
<sequence length="234" mass="25212">MRKTAIQALRKLGLRDRTRSGSRKMTINTHDDAGQPLSPPTSQTDGAHDYDADTNNYNGPQHSSGNSGEDAEAQETSDGRNADGQIIAEDLPSNPTNTGHFDGPSPNIDNINGGYTERDNRVIGHNTENAENYYEDSTVNNGVILINNNNNQDVWKIFFAGGGVATTAFYAGHTTAAAQTPSILTNNTIAAIYYSQCSYGQAPSLVMSFVVLPVVMTNLFSLARQRLVAIMARA</sequence>
<keyword evidence="2" id="KW-0812">Transmembrane</keyword>
<protein>
    <submittedName>
        <fullName evidence="3">Uncharacterized protein</fullName>
    </submittedName>
</protein>
<proteinExistence type="predicted"/>
<name>A0A4S8L5Z3_DENBC</name>
<feature type="region of interest" description="Disordered" evidence="1">
    <location>
        <begin position="1"/>
        <end position="79"/>
    </location>
</feature>
<evidence type="ECO:0000313" key="3">
    <source>
        <dbReference type="EMBL" id="THU83793.1"/>
    </source>
</evidence>
<keyword evidence="2" id="KW-0472">Membrane</keyword>
<dbReference type="AlphaFoldDB" id="A0A4S8L5Z3"/>
<dbReference type="EMBL" id="ML179641">
    <property type="protein sequence ID" value="THU83793.1"/>
    <property type="molecule type" value="Genomic_DNA"/>
</dbReference>
<evidence type="ECO:0000313" key="4">
    <source>
        <dbReference type="Proteomes" id="UP000297245"/>
    </source>
</evidence>
<keyword evidence="4" id="KW-1185">Reference proteome</keyword>
<feature type="transmembrane region" description="Helical" evidence="2">
    <location>
        <begin position="205"/>
        <end position="223"/>
    </location>
</feature>
<evidence type="ECO:0000256" key="2">
    <source>
        <dbReference type="SAM" id="Phobius"/>
    </source>
</evidence>
<dbReference type="Proteomes" id="UP000297245">
    <property type="component" value="Unassembled WGS sequence"/>
</dbReference>
<feature type="compositionally biased region" description="Polar residues" evidence="1">
    <location>
        <begin position="53"/>
        <end position="67"/>
    </location>
</feature>
<accession>A0A4S8L5Z3</accession>
<gene>
    <name evidence="3" type="ORF">K435DRAFT_784065</name>
</gene>